<evidence type="ECO:0000256" key="5">
    <source>
        <dbReference type="ARBA" id="ARBA00022984"/>
    </source>
</evidence>
<comment type="similarity">
    <text evidence="1 9">Belongs to the peptidase S11 family.</text>
</comment>
<name>A0A291TBN4_9FIRM</name>
<protein>
    <submittedName>
        <fullName evidence="13">D-alanyl-D-alanine carboxypeptidase</fullName>
    </submittedName>
</protein>
<evidence type="ECO:0000256" key="4">
    <source>
        <dbReference type="ARBA" id="ARBA00022960"/>
    </source>
</evidence>
<sequence>MKKHIAMLCAVLLTALAAFAPGAAAAGPALTATEAYCIIDADTGLVLAQQNMNEELHPASITKVMTLGLACEKAQGKWDNVKLTVSHEDVYSLAGTDSSHIALQEGEKVPLTDALYATMMASANDGANLLAEYFGGGSIEGGVAAMNAQAKELGLEHTHFANPHGISDEDHYTSCYDMAQILRWALTQPGFETLFTRNEMYTMGPTNVQPVTRYFHQQDKMRVGSSRYYIPAILGSKIGYTNIARYSYVCLAEQNGVRLICVTMQSQIKTDKYNDVRTLLDDAFARYTGYTEIPAQGVTGELEVAGGGGTLGTVTVSDPGVKLLLADGLTAADVSVTLELPERYLLGVDPAVYAVYTIHGRDVQETASVRVPAAVTGLEELLAKSANATLPASRDVGPKRIAGGLLAISVGATVLAALAAFGVVRLRIKWKKHKSKSKH</sequence>
<feature type="transmembrane region" description="Helical" evidence="10">
    <location>
        <begin position="401"/>
        <end position="424"/>
    </location>
</feature>
<dbReference type="GO" id="GO:0071555">
    <property type="term" value="P:cell wall organization"/>
    <property type="evidence" value="ECO:0007669"/>
    <property type="project" value="UniProtKB-KW"/>
</dbReference>
<keyword evidence="3" id="KW-0378">Hydrolase</keyword>
<keyword evidence="10" id="KW-1133">Transmembrane helix</keyword>
<evidence type="ECO:0000256" key="6">
    <source>
        <dbReference type="ARBA" id="ARBA00023316"/>
    </source>
</evidence>
<dbReference type="PANTHER" id="PTHR21581:SF6">
    <property type="entry name" value="TRAFFICKING PROTEIN PARTICLE COMPLEX SUBUNIT 12"/>
    <property type="match status" value="1"/>
</dbReference>
<dbReference type="Pfam" id="PF00768">
    <property type="entry name" value="Peptidase_S11"/>
    <property type="match status" value="1"/>
</dbReference>
<dbReference type="GO" id="GO:0008360">
    <property type="term" value="P:regulation of cell shape"/>
    <property type="evidence" value="ECO:0007669"/>
    <property type="project" value="UniProtKB-KW"/>
</dbReference>
<dbReference type="AlphaFoldDB" id="A0A291TBN4"/>
<evidence type="ECO:0000256" key="2">
    <source>
        <dbReference type="ARBA" id="ARBA00022729"/>
    </source>
</evidence>
<dbReference type="EMBL" id="CP023819">
    <property type="protein sequence ID" value="ATL90525.1"/>
    <property type="molecule type" value="Genomic_DNA"/>
</dbReference>
<dbReference type="InterPro" id="IPR012338">
    <property type="entry name" value="Beta-lactam/transpept-like"/>
</dbReference>
<dbReference type="PANTHER" id="PTHR21581">
    <property type="entry name" value="D-ALANYL-D-ALANINE CARBOXYPEPTIDASE"/>
    <property type="match status" value="1"/>
</dbReference>
<evidence type="ECO:0000256" key="3">
    <source>
        <dbReference type="ARBA" id="ARBA00022801"/>
    </source>
</evidence>
<gene>
    <name evidence="13" type="ORF">CRH10_09570</name>
</gene>
<proteinExistence type="inferred from homology"/>
<accession>A0A291TBN4</accession>
<keyword evidence="10" id="KW-0472">Membrane</keyword>
<dbReference type="InterPro" id="IPR018044">
    <property type="entry name" value="Peptidase_S11"/>
</dbReference>
<evidence type="ECO:0000256" key="9">
    <source>
        <dbReference type="RuleBase" id="RU004016"/>
    </source>
</evidence>
<feature type="active site" evidence="7">
    <location>
        <position position="122"/>
    </location>
</feature>
<keyword evidence="13" id="KW-0645">Protease</keyword>
<keyword evidence="4" id="KW-0133">Cell shape</keyword>
<organism evidence="13 14">
    <name type="scientific">Faecalibacterium prausnitzii</name>
    <dbReference type="NCBI Taxonomy" id="853"/>
    <lineage>
        <taxon>Bacteria</taxon>
        <taxon>Bacillati</taxon>
        <taxon>Bacillota</taxon>
        <taxon>Clostridia</taxon>
        <taxon>Eubacteriales</taxon>
        <taxon>Oscillospiraceae</taxon>
        <taxon>Faecalibacterium</taxon>
    </lineage>
</organism>
<dbReference type="GO" id="GO:0009252">
    <property type="term" value="P:peptidoglycan biosynthetic process"/>
    <property type="evidence" value="ECO:0007669"/>
    <property type="project" value="UniProtKB-KW"/>
</dbReference>
<evidence type="ECO:0000256" key="7">
    <source>
        <dbReference type="PIRSR" id="PIRSR618044-1"/>
    </source>
</evidence>
<keyword evidence="5" id="KW-0573">Peptidoglycan synthesis</keyword>
<reference evidence="13 14" key="1">
    <citation type="submission" date="2017-10" db="EMBL/GenBank/DDBJ databases">
        <title>Complete Genome Sequence of Faecalibacterium prausnitzii isolated from the gut of healthy adult Indian.</title>
        <authorList>
            <person name="Bag S."/>
            <person name="Ghosh T.S."/>
            <person name="Das B."/>
        </authorList>
    </citation>
    <scope>NUCLEOTIDE SEQUENCE [LARGE SCALE GENOMIC DNA]</scope>
    <source>
        <strain evidence="13 14">Indica</strain>
    </source>
</reference>
<evidence type="ECO:0000313" key="13">
    <source>
        <dbReference type="EMBL" id="ATL90525.1"/>
    </source>
</evidence>
<dbReference type="SUPFAM" id="SSF56601">
    <property type="entry name" value="beta-lactamase/transpeptidase-like"/>
    <property type="match status" value="1"/>
</dbReference>
<keyword evidence="2 11" id="KW-0732">Signal</keyword>
<dbReference type="GO" id="GO:0009002">
    <property type="term" value="F:serine-type D-Ala-D-Ala carboxypeptidase activity"/>
    <property type="evidence" value="ECO:0007669"/>
    <property type="project" value="InterPro"/>
</dbReference>
<evidence type="ECO:0000256" key="8">
    <source>
        <dbReference type="PIRSR" id="PIRSR618044-2"/>
    </source>
</evidence>
<feature type="active site" description="Acyl-ester intermediate" evidence="7">
    <location>
        <position position="60"/>
    </location>
</feature>
<evidence type="ECO:0000256" key="11">
    <source>
        <dbReference type="SAM" id="SignalP"/>
    </source>
</evidence>
<feature type="signal peptide" evidence="11">
    <location>
        <begin position="1"/>
        <end position="25"/>
    </location>
</feature>
<dbReference type="InterPro" id="IPR001967">
    <property type="entry name" value="Peptidase_S11_N"/>
</dbReference>
<feature type="chain" id="PRO_5013285090" evidence="11">
    <location>
        <begin position="26"/>
        <end position="439"/>
    </location>
</feature>
<dbReference type="GO" id="GO:0006508">
    <property type="term" value="P:proteolysis"/>
    <property type="evidence" value="ECO:0007669"/>
    <property type="project" value="InterPro"/>
</dbReference>
<evidence type="ECO:0000256" key="1">
    <source>
        <dbReference type="ARBA" id="ARBA00007164"/>
    </source>
</evidence>
<feature type="binding site" evidence="8">
    <location>
        <position position="237"/>
    </location>
    <ligand>
        <name>substrate</name>
    </ligand>
</feature>
<evidence type="ECO:0000256" key="10">
    <source>
        <dbReference type="SAM" id="Phobius"/>
    </source>
</evidence>
<evidence type="ECO:0000313" key="14">
    <source>
        <dbReference type="Proteomes" id="UP000223709"/>
    </source>
</evidence>
<keyword evidence="10" id="KW-0812">Transmembrane</keyword>
<dbReference type="Gene3D" id="3.40.710.10">
    <property type="entry name" value="DD-peptidase/beta-lactamase superfamily"/>
    <property type="match status" value="1"/>
</dbReference>
<dbReference type="RefSeq" id="WP_098924299.1">
    <property type="nucleotide sequence ID" value="NZ_CP023819.1"/>
</dbReference>
<keyword evidence="13" id="KW-0121">Carboxypeptidase</keyword>
<keyword evidence="6" id="KW-0961">Cell wall biogenesis/degradation</keyword>
<dbReference type="Proteomes" id="UP000223709">
    <property type="component" value="Chromosome"/>
</dbReference>
<evidence type="ECO:0000259" key="12">
    <source>
        <dbReference type="Pfam" id="PF00768"/>
    </source>
</evidence>
<feature type="domain" description="Peptidase S11 D-alanyl-D-alanine carboxypeptidase A N-terminal" evidence="12">
    <location>
        <begin position="30"/>
        <end position="266"/>
    </location>
</feature>
<feature type="active site" description="Proton acceptor" evidence="7">
    <location>
        <position position="63"/>
    </location>
</feature>
<dbReference type="PRINTS" id="PR00725">
    <property type="entry name" value="DADACBPTASE1"/>
</dbReference>